<sequence length="206" mass="22888">MIVEVEDYFTKGCGRCGRFDTEACSAIIWNSGLQKLRVICLFSGLEETVKWGQACYMHAGRNIAILGAFQDKFVIGFFNAALMQDPQGVLEKSGPNSQDANRICFTDHSQVTKMEKTLSAYIDEAKGYAEKGILPPKNTSMPDLPNELEAVLVADVELAEAFHALTLSRQRSYVINLNGAKQSETRIKRISKFREKIIAGKGAMER</sequence>
<dbReference type="EMBL" id="JACIEI010000006">
    <property type="protein sequence ID" value="MBB3994480.1"/>
    <property type="molecule type" value="Genomic_DNA"/>
</dbReference>
<dbReference type="RefSeq" id="WP_184565561.1">
    <property type="nucleotide sequence ID" value="NZ_JACIEI010000006.1"/>
</dbReference>
<dbReference type="PIRSF" id="PIRSF021308">
    <property type="entry name" value="UCP021308"/>
    <property type="match status" value="1"/>
</dbReference>
<feature type="domain" description="YdhG-like" evidence="1">
    <location>
        <begin position="29"/>
        <end position="125"/>
    </location>
</feature>
<accession>A0A7W6E4E1</accession>
<dbReference type="Proteomes" id="UP000530268">
    <property type="component" value="Unassembled WGS sequence"/>
</dbReference>
<gene>
    <name evidence="2" type="ORF">GGR95_002126</name>
</gene>
<name>A0A7W6E4E1_9RHOB</name>
<dbReference type="Pfam" id="PF08818">
    <property type="entry name" value="DUF1801"/>
    <property type="match status" value="1"/>
</dbReference>
<evidence type="ECO:0000313" key="2">
    <source>
        <dbReference type="EMBL" id="MBB3994480.1"/>
    </source>
</evidence>
<proteinExistence type="predicted"/>
<dbReference type="InterPro" id="IPR014922">
    <property type="entry name" value="YdhG-like"/>
</dbReference>
<organism evidence="2 3">
    <name type="scientific">Sulfitobacter undariae</name>
    <dbReference type="NCBI Taxonomy" id="1563671"/>
    <lineage>
        <taxon>Bacteria</taxon>
        <taxon>Pseudomonadati</taxon>
        <taxon>Pseudomonadota</taxon>
        <taxon>Alphaproteobacteria</taxon>
        <taxon>Rhodobacterales</taxon>
        <taxon>Roseobacteraceae</taxon>
        <taxon>Sulfitobacter</taxon>
    </lineage>
</organism>
<reference evidence="2 3" key="1">
    <citation type="submission" date="2020-08" db="EMBL/GenBank/DDBJ databases">
        <title>Genomic Encyclopedia of Type Strains, Phase IV (KMG-IV): sequencing the most valuable type-strain genomes for metagenomic binning, comparative biology and taxonomic classification.</title>
        <authorList>
            <person name="Goeker M."/>
        </authorList>
    </citation>
    <scope>NUCLEOTIDE SEQUENCE [LARGE SCALE GENOMIC DNA]</scope>
    <source>
        <strain evidence="2 3">DSM 102234</strain>
    </source>
</reference>
<dbReference type="Pfam" id="PF13376">
    <property type="entry name" value="OmdA"/>
    <property type="match status" value="1"/>
</dbReference>
<evidence type="ECO:0000313" key="3">
    <source>
        <dbReference type="Proteomes" id="UP000530268"/>
    </source>
</evidence>
<dbReference type="InterPro" id="IPR016786">
    <property type="entry name" value="YdeI_bac"/>
</dbReference>
<keyword evidence="3" id="KW-1185">Reference proteome</keyword>
<dbReference type="SUPFAM" id="SSF159888">
    <property type="entry name" value="YdhG-like"/>
    <property type="match status" value="1"/>
</dbReference>
<protein>
    <submittedName>
        <fullName evidence="2">Uncharacterized protein YdeI (YjbR/CyaY-like superfamily)</fullName>
    </submittedName>
</protein>
<dbReference type="AlphaFoldDB" id="A0A7W6E4E1"/>
<evidence type="ECO:0000259" key="1">
    <source>
        <dbReference type="Pfam" id="PF08818"/>
    </source>
</evidence>
<comment type="caution">
    <text evidence="2">The sequence shown here is derived from an EMBL/GenBank/DDBJ whole genome shotgun (WGS) entry which is preliminary data.</text>
</comment>